<dbReference type="InterPro" id="IPR037523">
    <property type="entry name" value="VOC_core"/>
</dbReference>
<keyword evidence="3" id="KW-1185">Reference proteome</keyword>
<gene>
    <name evidence="2" type="ORF">CSC94_12230</name>
</gene>
<evidence type="ECO:0000313" key="3">
    <source>
        <dbReference type="Proteomes" id="UP000221168"/>
    </source>
</evidence>
<name>A0A2G1QN22_9HYPH</name>
<dbReference type="InterPro" id="IPR004360">
    <property type="entry name" value="Glyas_Fos-R_dOase_dom"/>
</dbReference>
<reference evidence="2 3" key="1">
    <citation type="submission" date="2017-10" db="EMBL/GenBank/DDBJ databases">
        <title>Sedimentibacterium mangrovi gen. nov., sp. nov., a novel member of family Phyllobacteriacea isolated from mangrove sediment.</title>
        <authorList>
            <person name="Liao H."/>
            <person name="Tian Y."/>
        </authorList>
    </citation>
    <scope>NUCLEOTIDE SEQUENCE [LARGE SCALE GENOMIC DNA]</scope>
    <source>
        <strain evidence="2 3">X9-2-2</strain>
    </source>
</reference>
<accession>A0A2G1QN22</accession>
<dbReference type="PANTHER" id="PTHR36503:SF1">
    <property type="entry name" value="BLR2520 PROTEIN"/>
    <property type="match status" value="1"/>
</dbReference>
<dbReference type="PROSITE" id="PS51819">
    <property type="entry name" value="VOC"/>
    <property type="match status" value="1"/>
</dbReference>
<comment type="caution">
    <text evidence="2">The sequence shown here is derived from an EMBL/GenBank/DDBJ whole genome shotgun (WGS) entry which is preliminary data.</text>
</comment>
<dbReference type="EMBL" id="PDVP01000006">
    <property type="protein sequence ID" value="PHP66864.1"/>
    <property type="molecule type" value="Genomic_DNA"/>
</dbReference>
<dbReference type="PANTHER" id="PTHR36503">
    <property type="entry name" value="BLR2520 PROTEIN"/>
    <property type="match status" value="1"/>
</dbReference>
<dbReference type="AlphaFoldDB" id="A0A2G1QN22"/>
<evidence type="ECO:0000313" key="2">
    <source>
        <dbReference type="EMBL" id="PHP66864.1"/>
    </source>
</evidence>
<dbReference type="SUPFAM" id="SSF54593">
    <property type="entry name" value="Glyoxalase/Bleomycin resistance protein/Dihydroxybiphenyl dioxygenase"/>
    <property type="match status" value="1"/>
</dbReference>
<organism evidence="2 3">
    <name type="scientific">Zhengella mangrovi</name>
    <dbReference type="NCBI Taxonomy" id="1982044"/>
    <lineage>
        <taxon>Bacteria</taxon>
        <taxon>Pseudomonadati</taxon>
        <taxon>Pseudomonadota</taxon>
        <taxon>Alphaproteobacteria</taxon>
        <taxon>Hyphomicrobiales</taxon>
        <taxon>Notoacmeibacteraceae</taxon>
        <taxon>Zhengella</taxon>
    </lineage>
</organism>
<evidence type="ECO:0000259" key="1">
    <source>
        <dbReference type="PROSITE" id="PS51819"/>
    </source>
</evidence>
<feature type="domain" description="VOC" evidence="1">
    <location>
        <begin position="6"/>
        <end position="128"/>
    </location>
</feature>
<dbReference type="Pfam" id="PF00903">
    <property type="entry name" value="Glyoxalase"/>
    <property type="match status" value="1"/>
</dbReference>
<dbReference type="Proteomes" id="UP000221168">
    <property type="component" value="Unassembled WGS sequence"/>
</dbReference>
<dbReference type="OrthoDB" id="9798430at2"/>
<sequence>MPFAPRITMITLGVSDVAASTAFYERLGFEKSSVSNDSVTFFCMDGTVLGLFGRADLAADAGVSDSPPGFSGVSIAQNFMSEADVDAAFAHALDCGASPVKAPEKVFWGGYSGYVADPDGHLWELAFNPVMPNSDDGFMHLPR</sequence>
<dbReference type="Gene3D" id="3.10.180.10">
    <property type="entry name" value="2,3-Dihydroxybiphenyl 1,2-Dioxygenase, domain 1"/>
    <property type="match status" value="1"/>
</dbReference>
<protein>
    <submittedName>
        <fullName evidence="2">Glyoxalase</fullName>
    </submittedName>
</protein>
<dbReference type="InterPro" id="IPR029068">
    <property type="entry name" value="Glyas_Bleomycin-R_OHBP_Dase"/>
</dbReference>
<proteinExistence type="predicted"/>
<dbReference type="CDD" id="cd07251">
    <property type="entry name" value="VOC_like"/>
    <property type="match status" value="1"/>
</dbReference>
<dbReference type="RefSeq" id="WP_099306631.1">
    <property type="nucleotide sequence ID" value="NZ_PDVP01000006.1"/>
</dbReference>